<dbReference type="Proteomes" id="UP000186817">
    <property type="component" value="Unassembled WGS sequence"/>
</dbReference>
<feature type="region of interest" description="Disordered" evidence="1">
    <location>
        <begin position="927"/>
        <end position="996"/>
    </location>
</feature>
<sequence>MLRLVSCSLVCSVAAFVVKDGSSLRGMQAGSSNMDAVGNATVLSVEEGAAEGLECHYFYDQSDCHIKDLGKLTPGNRVVVPKIWMVNGKFPEVKQGNHFCIRKRRRFLDSQRTSSEATRIRLIDQLEHIALESLQTARRRKSPMATVLKKWLARESTLVRFKDDPALLHWRLVLVCVDGHRCLVATPDRDINDTILEVGDVFSEVIRMDGDRLPRRVRERDTYLPRHSGGGDLGVDERRTLMSQAEVVAERIHQASLRRRVTGKSGQDGRIHAAGPVASVSEPARQGRSDADSTWMVVYDNRGSDVGEERQPASDNGSEVVLKGERYFIWHEDGRVLLAKRVRKERLSTLGDLAKQGVTAASVGERDVRTLPVMFDIAEERWRTIAESLPELEEVDFADWPLQGPRTMFRDLRQLRRALNFLVSYDQLNVANIAGAEALNRRRTLIEITHQGRPEAPSYAGAEEVLGLRDSTDGSVVDPAIAAYAAKRQAAKAEIAGWPLKSRGPPMQQMTRSRGDALGTYFHCPFLLRRVDTISALNVLAGFDDRPPESESSQAALRQLLAKRAGYSVGPGALASYVRERVSLPRGQGEPVQIADLLPPEERYRLENFQNEMLLSSEEAAGVIESQLYQACQSPPIDDLHQYCLLCRNSYVFVAQCYTKRTRLWVSVAREMFLFRSLMVLGEANVMAQWSPDMFCTDASLSGYAVMSRRLSQEMPLSVRGFDERWRFKRASGSRVAPRTAALEGLDVFEDIETVLASVSGEVQGVDELVKRFPEVASGLMEQSQWHCLWADRRYHNTRVAVFNDNMGVVLAISKGTRKRQRDALAEFALVAAQQAHDRGRATDGAETPAQHRPDGTRRRTANEWLARKGKGKGDGNTKGKEKVVAEEAKDMVRGSRGIVKTTGPDILRSIETTETAVTAITTEIASHKKKDTDVAEMHTEIGKSPKRKGGRPDGSPEERDDDRQRDPSRDRDRGNWTDWSQGWTWQNNRSWQDDV</sequence>
<dbReference type="OrthoDB" id="433093at2759"/>
<comment type="caution">
    <text evidence="3">The sequence shown here is derived from an EMBL/GenBank/DDBJ whole genome shotgun (WGS) entry which is preliminary data.</text>
</comment>
<feature type="compositionally biased region" description="Basic and acidic residues" evidence="1">
    <location>
        <begin position="951"/>
        <end position="976"/>
    </location>
</feature>
<name>A0A1Q9C106_SYMMI</name>
<keyword evidence="4" id="KW-1185">Reference proteome</keyword>
<feature type="compositionally biased region" description="Basic and acidic residues" evidence="1">
    <location>
        <begin position="931"/>
        <end position="944"/>
    </location>
</feature>
<gene>
    <name evidence="3" type="ORF">AK812_SmicGene43449</name>
</gene>
<dbReference type="AlphaFoldDB" id="A0A1Q9C106"/>
<feature type="chain" id="PRO_5012163846" evidence="2">
    <location>
        <begin position="16"/>
        <end position="996"/>
    </location>
</feature>
<proteinExistence type="predicted"/>
<feature type="compositionally biased region" description="Polar residues" evidence="1">
    <location>
        <begin position="978"/>
        <end position="996"/>
    </location>
</feature>
<feature type="compositionally biased region" description="Basic and acidic residues" evidence="1">
    <location>
        <begin position="836"/>
        <end position="862"/>
    </location>
</feature>
<feature type="compositionally biased region" description="Basic and acidic residues" evidence="1">
    <location>
        <begin position="872"/>
        <end position="883"/>
    </location>
</feature>
<evidence type="ECO:0000313" key="3">
    <source>
        <dbReference type="EMBL" id="OLP76601.1"/>
    </source>
</evidence>
<evidence type="ECO:0000256" key="1">
    <source>
        <dbReference type="SAM" id="MobiDB-lite"/>
    </source>
</evidence>
<protein>
    <submittedName>
        <fullName evidence="3">Uncharacterized protein</fullName>
    </submittedName>
</protein>
<dbReference type="EMBL" id="LSRX01001974">
    <property type="protein sequence ID" value="OLP76601.1"/>
    <property type="molecule type" value="Genomic_DNA"/>
</dbReference>
<evidence type="ECO:0000256" key="2">
    <source>
        <dbReference type="SAM" id="SignalP"/>
    </source>
</evidence>
<evidence type="ECO:0000313" key="4">
    <source>
        <dbReference type="Proteomes" id="UP000186817"/>
    </source>
</evidence>
<reference evidence="3 4" key="1">
    <citation type="submission" date="2016-02" db="EMBL/GenBank/DDBJ databases">
        <title>Genome analysis of coral dinoflagellate symbionts highlights evolutionary adaptations to a symbiotic lifestyle.</title>
        <authorList>
            <person name="Aranda M."/>
            <person name="Li Y."/>
            <person name="Liew Y.J."/>
            <person name="Baumgarten S."/>
            <person name="Simakov O."/>
            <person name="Wilson M."/>
            <person name="Piel J."/>
            <person name="Ashoor H."/>
            <person name="Bougouffa S."/>
            <person name="Bajic V.B."/>
            <person name="Ryu T."/>
            <person name="Ravasi T."/>
            <person name="Bayer T."/>
            <person name="Micklem G."/>
            <person name="Kim H."/>
            <person name="Bhak J."/>
            <person name="Lajeunesse T.C."/>
            <person name="Voolstra C.R."/>
        </authorList>
    </citation>
    <scope>NUCLEOTIDE SEQUENCE [LARGE SCALE GENOMIC DNA]</scope>
    <source>
        <strain evidence="3 4">CCMP2467</strain>
    </source>
</reference>
<accession>A0A1Q9C106</accession>
<feature type="region of interest" description="Disordered" evidence="1">
    <location>
        <begin position="836"/>
        <end position="883"/>
    </location>
</feature>
<organism evidence="3 4">
    <name type="scientific">Symbiodinium microadriaticum</name>
    <name type="common">Dinoflagellate</name>
    <name type="synonym">Zooxanthella microadriatica</name>
    <dbReference type="NCBI Taxonomy" id="2951"/>
    <lineage>
        <taxon>Eukaryota</taxon>
        <taxon>Sar</taxon>
        <taxon>Alveolata</taxon>
        <taxon>Dinophyceae</taxon>
        <taxon>Suessiales</taxon>
        <taxon>Symbiodiniaceae</taxon>
        <taxon>Symbiodinium</taxon>
    </lineage>
</organism>
<keyword evidence="2" id="KW-0732">Signal</keyword>
<feature type="signal peptide" evidence="2">
    <location>
        <begin position="1"/>
        <end position="15"/>
    </location>
</feature>